<sequence length="127" mass="14877">MKLLIFSLVIIYSIIKINMEFNNKLDIFDKQFDELLANNPDWNFGKSGTAKIISIDNTVLFSVSLFLKNGSSDNIPDPYSFDYIFNNNKNKLIDFNYKTVEILTFKSDTKLPDPKWRIQVKYTYNNL</sequence>
<dbReference type="EMBL" id="HF679132">
    <property type="protein sequence ID" value="CCU55615.1"/>
    <property type="molecule type" value="Genomic_DNA"/>
</dbReference>
<evidence type="ECO:0000313" key="1">
    <source>
        <dbReference type="EMBL" id="CCU55615.1"/>
    </source>
</evidence>
<dbReference type="RefSeq" id="YP_008004117.1">
    <property type="nucleotide sequence ID" value="NC_021248.1"/>
</dbReference>
<protein>
    <submittedName>
        <fullName evidence="1">Uncharacterized protein</fullName>
    </submittedName>
</protein>
<gene>
    <name evidence="1" type="ORF">CHBEV_047</name>
</gene>
<name>A0A916KPU0_CBEPV</name>
<organismHost>
    <name type="scientific">Choristoneura fumiferana</name>
    <name type="common">Spruce budworm moth</name>
    <name type="synonym">Archips fumiferana</name>
    <dbReference type="NCBI Taxonomy" id="7141"/>
</organismHost>
<keyword evidence="2" id="KW-1185">Reference proteome</keyword>
<accession>A0A916KPU0</accession>
<evidence type="ECO:0000313" key="2">
    <source>
        <dbReference type="Proteomes" id="UP000792220"/>
    </source>
</evidence>
<dbReference type="Proteomes" id="UP000792220">
    <property type="component" value="Genome"/>
</dbReference>
<dbReference type="KEGG" id="vg:15613037"/>
<reference evidence="1" key="1">
    <citation type="journal article" date="2013" name="J. Virol.">
        <title>New Insights into the Evolution of Entomopoxvirinae from the Complete Genome Sequences of Four Entomopoxviruses Infecting Adoxophyes honmai, Choristoneura biennis, Choristoneura rosaceana, and Mythimna separata.</title>
        <authorList>
            <person name="Theze J."/>
            <person name="Takatsuka J."/>
            <person name="Li Z."/>
            <person name="Gallais J."/>
            <person name="Doucet D."/>
            <person name="Arif B."/>
            <person name="Nakai M."/>
            <person name="Herniou E.A."/>
        </authorList>
    </citation>
    <scope>NUCLEOTIDE SEQUENCE</scope>
</reference>
<proteinExistence type="predicted"/>
<dbReference type="OrthoDB" id="25705at10239"/>
<dbReference type="Pfam" id="PF25012">
    <property type="entry name" value="DUF7786"/>
    <property type="match status" value="1"/>
</dbReference>
<organism evidence="1 2">
    <name type="scientific">Choristoneura biennis entomopoxvirus</name>
    <name type="common">CbEPV</name>
    <dbReference type="NCBI Taxonomy" id="10288"/>
    <lineage>
        <taxon>Viruses</taxon>
        <taxon>Varidnaviria</taxon>
        <taxon>Bamfordvirae</taxon>
        <taxon>Nucleocytoviricota</taxon>
        <taxon>Pokkesviricetes</taxon>
        <taxon>Chitovirales</taxon>
        <taxon>Poxviridae</taxon>
        <taxon>Entomopoxvirinae</taxon>
        <taxon>Betaentomopoxvirus</taxon>
        <taxon>Betaentomopoxvirus cbiennis</taxon>
    </lineage>
</organism>
<dbReference type="GeneID" id="15613037"/>
<dbReference type="InterPro" id="IPR056688">
    <property type="entry name" value="DUF7786"/>
</dbReference>